<feature type="non-terminal residue" evidence="2">
    <location>
        <position position="144"/>
    </location>
</feature>
<keyword evidence="1" id="KW-1133">Transmembrane helix</keyword>
<feature type="transmembrane region" description="Helical" evidence="1">
    <location>
        <begin position="106"/>
        <end position="124"/>
    </location>
</feature>
<evidence type="ECO:0000256" key="1">
    <source>
        <dbReference type="SAM" id="Phobius"/>
    </source>
</evidence>
<evidence type="ECO:0000313" key="2">
    <source>
        <dbReference type="EMBL" id="GAH76140.1"/>
    </source>
</evidence>
<name>X1J3R3_9ZZZZ</name>
<comment type="caution">
    <text evidence="2">The sequence shown here is derived from an EMBL/GenBank/DDBJ whole genome shotgun (WGS) entry which is preliminary data.</text>
</comment>
<organism evidence="2">
    <name type="scientific">marine sediment metagenome</name>
    <dbReference type="NCBI Taxonomy" id="412755"/>
    <lineage>
        <taxon>unclassified sequences</taxon>
        <taxon>metagenomes</taxon>
        <taxon>ecological metagenomes</taxon>
    </lineage>
</organism>
<dbReference type="AlphaFoldDB" id="X1J3R3"/>
<dbReference type="EMBL" id="BARU01026435">
    <property type="protein sequence ID" value="GAH76140.1"/>
    <property type="molecule type" value="Genomic_DNA"/>
</dbReference>
<keyword evidence="1" id="KW-0812">Transmembrane</keyword>
<dbReference type="SUPFAM" id="SSF82866">
    <property type="entry name" value="Multidrug efflux transporter AcrB transmembrane domain"/>
    <property type="match status" value="1"/>
</dbReference>
<protein>
    <submittedName>
        <fullName evidence="2">Uncharacterized protein</fullName>
    </submittedName>
</protein>
<reference evidence="2" key="1">
    <citation type="journal article" date="2014" name="Front. Microbiol.">
        <title>High frequency of phylogenetically diverse reductive dehalogenase-homologous genes in deep subseafloor sedimentary metagenomes.</title>
        <authorList>
            <person name="Kawai M."/>
            <person name="Futagami T."/>
            <person name="Toyoda A."/>
            <person name="Takaki Y."/>
            <person name="Nishi S."/>
            <person name="Hori S."/>
            <person name="Arai W."/>
            <person name="Tsubouchi T."/>
            <person name="Morono Y."/>
            <person name="Uchiyama I."/>
            <person name="Ito T."/>
            <person name="Fujiyama A."/>
            <person name="Inagaki F."/>
            <person name="Takami H."/>
        </authorList>
    </citation>
    <scope>NUCLEOTIDE SEQUENCE</scope>
    <source>
        <strain evidence="2">Expedition CK06-06</strain>
    </source>
</reference>
<sequence length="144" mass="16513">MSRFSVVRSEKFIRIQDDLKKTLDWKNAYFLVLSGGIIHTITDTLTRSNFKIKFFETFFEPTLFDAQSWGADLGIQGKQVQLIAYLIMIILTFLLLFIFHQKPRDVLIYFISLILIIIIGGIAIGDGFLGGEYDIGTVFFSLIF</sequence>
<keyword evidence="1" id="KW-0472">Membrane</keyword>
<proteinExistence type="predicted"/>
<feature type="transmembrane region" description="Helical" evidence="1">
    <location>
        <begin position="82"/>
        <end position="99"/>
    </location>
</feature>
<accession>X1J3R3</accession>
<gene>
    <name evidence="2" type="ORF">S03H2_42462</name>
</gene>